<evidence type="ECO:0000313" key="4">
    <source>
        <dbReference type="EMBL" id="KKS33211.1"/>
    </source>
</evidence>
<dbReference type="GO" id="GO:0004536">
    <property type="term" value="F:DNA nuclease activity"/>
    <property type="evidence" value="ECO:0007669"/>
    <property type="project" value="InterPro"/>
</dbReference>
<dbReference type="GO" id="GO:0046872">
    <property type="term" value="F:metal ion binding"/>
    <property type="evidence" value="ECO:0007669"/>
    <property type="project" value="UniProtKB-KW"/>
</dbReference>
<dbReference type="AlphaFoldDB" id="A0A0G1AGI7"/>
<dbReference type="InterPro" id="IPR018228">
    <property type="entry name" value="DNase_TatD-rel_CS"/>
</dbReference>
<dbReference type="PATRIC" id="fig|1618356.3.peg.43"/>
<feature type="binding site" evidence="3">
    <location>
        <position position="5"/>
    </location>
    <ligand>
        <name>a divalent metal cation</name>
        <dbReference type="ChEBI" id="CHEBI:60240"/>
        <label>1</label>
    </ligand>
</feature>
<dbReference type="SUPFAM" id="SSF51556">
    <property type="entry name" value="Metallo-dependent hydrolases"/>
    <property type="match status" value="1"/>
</dbReference>
<dbReference type="EMBL" id="LCCN01000001">
    <property type="protein sequence ID" value="KKS33211.1"/>
    <property type="molecule type" value="Genomic_DNA"/>
</dbReference>
<dbReference type="Proteomes" id="UP000034160">
    <property type="component" value="Unassembled WGS sequence"/>
</dbReference>
<feature type="binding site" evidence="3">
    <location>
        <position position="7"/>
    </location>
    <ligand>
        <name>a divalent metal cation</name>
        <dbReference type="ChEBI" id="CHEBI:60240"/>
        <label>1</label>
    </ligand>
</feature>
<organism evidence="4 5">
    <name type="scientific">Candidatus Amesbacteria bacterium GW2011_GWA2_42_12</name>
    <dbReference type="NCBI Taxonomy" id="1618356"/>
    <lineage>
        <taxon>Bacteria</taxon>
        <taxon>Candidatus Amesiibacteriota</taxon>
    </lineage>
</organism>
<protein>
    <submittedName>
        <fullName evidence="4">Deoxyribonuclease, TatD family</fullName>
    </submittedName>
</protein>
<proteinExistence type="predicted"/>
<feature type="binding site" evidence="3">
    <location>
        <position position="157"/>
    </location>
    <ligand>
        <name>a divalent metal cation</name>
        <dbReference type="ChEBI" id="CHEBI:60240"/>
        <label>2</label>
    </ligand>
</feature>
<dbReference type="GO" id="GO:0005829">
    <property type="term" value="C:cytosol"/>
    <property type="evidence" value="ECO:0007669"/>
    <property type="project" value="TreeGrafter"/>
</dbReference>
<gene>
    <name evidence="4" type="ORF">UU93_C0001G0042</name>
</gene>
<evidence type="ECO:0000256" key="3">
    <source>
        <dbReference type="PIRSR" id="PIRSR005902-1"/>
    </source>
</evidence>
<dbReference type="PANTHER" id="PTHR46124:SF2">
    <property type="entry name" value="D-AMINOACYL-TRNA DEACYLASE"/>
    <property type="match status" value="1"/>
</dbReference>
<dbReference type="FunFam" id="3.20.20.140:FF:000005">
    <property type="entry name" value="TatD family hydrolase"/>
    <property type="match status" value="1"/>
</dbReference>
<dbReference type="InterPro" id="IPR001130">
    <property type="entry name" value="TatD-like"/>
</dbReference>
<evidence type="ECO:0000256" key="1">
    <source>
        <dbReference type="ARBA" id="ARBA00022723"/>
    </source>
</evidence>
<dbReference type="InterPro" id="IPR015991">
    <property type="entry name" value="TatD/YcfH-like"/>
</dbReference>
<keyword evidence="2" id="KW-0378">Hydrolase</keyword>
<sequence>MIDAHCHLQKFENPGEVISGLEAVICCGADLESSKKAIEISDKFPNVWATVGIHPEENFKSTSSRFASKILRSKEILKSKLLKLLRQPRVVAVGECGLDFLPETREEEKSAQRELFKFNIDLAKEIKLPLVVHCRNAFEDVFSILNAQDSMLKVQMHCFTGNMEQMLECVRRGLYISFGGILTFKSSQELREVARLVPEDKLLIETDSPYLAPEPIRGTRNEPKNVKIVAEVLAKTRGVDFNAIDQLTSQNARKFFNL</sequence>
<accession>A0A0G1AGI7</accession>
<evidence type="ECO:0000313" key="5">
    <source>
        <dbReference type="Proteomes" id="UP000034160"/>
    </source>
</evidence>
<dbReference type="STRING" id="1618356.UU93_C0001G0042"/>
<dbReference type="InterPro" id="IPR032466">
    <property type="entry name" value="Metal_Hydrolase"/>
</dbReference>
<comment type="caution">
    <text evidence="4">The sequence shown here is derived from an EMBL/GenBank/DDBJ whole genome shotgun (WGS) entry which is preliminary data.</text>
</comment>
<name>A0A0G1AGI7_9BACT</name>
<dbReference type="PIRSF" id="PIRSF005902">
    <property type="entry name" value="DNase_TatD"/>
    <property type="match status" value="1"/>
</dbReference>
<keyword evidence="1 3" id="KW-0479">Metal-binding</keyword>
<dbReference type="PROSITE" id="PS01090">
    <property type="entry name" value="TATD_2"/>
    <property type="match status" value="1"/>
</dbReference>
<dbReference type="Pfam" id="PF01026">
    <property type="entry name" value="TatD_DNase"/>
    <property type="match status" value="1"/>
</dbReference>
<evidence type="ECO:0000256" key="2">
    <source>
        <dbReference type="ARBA" id="ARBA00022801"/>
    </source>
</evidence>
<dbReference type="CDD" id="cd01310">
    <property type="entry name" value="TatD_DNAse"/>
    <property type="match status" value="1"/>
</dbReference>
<feature type="binding site" evidence="3">
    <location>
        <position position="95"/>
    </location>
    <ligand>
        <name>a divalent metal cation</name>
        <dbReference type="ChEBI" id="CHEBI:60240"/>
        <label>1</label>
    </ligand>
</feature>
<feature type="binding site" evidence="3">
    <location>
        <position position="133"/>
    </location>
    <ligand>
        <name>a divalent metal cation</name>
        <dbReference type="ChEBI" id="CHEBI:60240"/>
        <label>2</label>
    </ligand>
</feature>
<dbReference type="GO" id="GO:0016788">
    <property type="term" value="F:hydrolase activity, acting on ester bonds"/>
    <property type="evidence" value="ECO:0007669"/>
    <property type="project" value="InterPro"/>
</dbReference>
<dbReference type="PROSITE" id="PS01091">
    <property type="entry name" value="TATD_3"/>
    <property type="match status" value="1"/>
</dbReference>
<dbReference type="NCBIfam" id="TIGR00010">
    <property type="entry name" value="YchF/TatD family DNA exonuclease"/>
    <property type="match status" value="1"/>
</dbReference>
<feature type="binding site" evidence="3">
    <location>
        <position position="207"/>
    </location>
    <ligand>
        <name>a divalent metal cation</name>
        <dbReference type="ChEBI" id="CHEBI:60240"/>
        <label>1</label>
    </ligand>
</feature>
<dbReference type="PANTHER" id="PTHR46124">
    <property type="entry name" value="D-AMINOACYL-TRNA DEACYLASE"/>
    <property type="match status" value="1"/>
</dbReference>
<dbReference type="Gene3D" id="3.20.20.140">
    <property type="entry name" value="Metal-dependent hydrolases"/>
    <property type="match status" value="1"/>
</dbReference>
<reference evidence="4 5" key="1">
    <citation type="journal article" date="2015" name="Nature">
        <title>rRNA introns, odd ribosomes, and small enigmatic genomes across a large radiation of phyla.</title>
        <authorList>
            <person name="Brown C.T."/>
            <person name="Hug L.A."/>
            <person name="Thomas B.C."/>
            <person name="Sharon I."/>
            <person name="Castelle C.J."/>
            <person name="Singh A."/>
            <person name="Wilkins M.J."/>
            <person name="Williams K.H."/>
            <person name="Banfield J.F."/>
        </authorList>
    </citation>
    <scope>NUCLEOTIDE SEQUENCE [LARGE SCALE GENOMIC DNA]</scope>
</reference>